<dbReference type="STRING" id="909626.AQJ91_29165"/>
<accession>A0A101UVU9</accession>
<comment type="caution">
    <text evidence="2">The sequence shown here is derived from an EMBL/GenBank/DDBJ whole genome shotgun (WGS) entry which is preliminary data.</text>
</comment>
<dbReference type="Proteomes" id="UP000053260">
    <property type="component" value="Unassembled WGS sequence"/>
</dbReference>
<evidence type="ECO:0000313" key="3">
    <source>
        <dbReference type="Proteomes" id="UP000053260"/>
    </source>
</evidence>
<keyword evidence="3" id="KW-1185">Reference proteome</keyword>
<dbReference type="EMBL" id="LMXB01000072">
    <property type="protein sequence ID" value="KUO17775.1"/>
    <property type="molecule type" value="Genomic_DNA"/>
</dbReference>
<protein>
    <submittedName>
        <fullName evidence="2">Uncharacterized protein</fullName>
    </submittedName>
</protein>
<sequence>MEVVRRALAAPLKQIAVNAGLEGGVVVEKARTGPGCWSACDVDAAWLPDEDCCTLLLPRSVAARKPGQLARIKRQLDTHRIRGCSEVVRAVCGFPARWSTWRWMVTVARQPHANRVQAVAYTRSANSAI</sequence>
<dbReference type="AlphaFoldDB" id="A0A101UVU9"/>
<comment type="similarity">
    <text evidence="1">Belongs to the chaperonin (HSP60) family.</text>
</comment>
<dbReference type="InterPro" id="IPR027413">
    <property type="entry name" value="GROEL-like_equatorial_sf"/>
</dbReference>
<organism evidence="2 3">
    <name type="scientific">Streptomyces dysideae</name>
    <dbReference type="NCBI Taxonomy" id="909626"/>
    <lineage>
        <taxon>Bacteria</taxon>
        <taxon>Bacillati</taxon>
        <taxon>Actinomycetota</taxon>
        <taxon>Actinomycetes</taxon>
        <taxon>Kitasatosporales</taxon>
        <taxon>Streptomycetaceae</taxon>
        <taxon>Streptomyces</taxon>
    </lineage>
</organism>
<evidence type="ECO:0000313" key="2">
    <source>
        <dbReference type="EMBL" id="KUO17775.1"/>
    </source>
</evidence>
<dbReference type="SUPFAM" id="SSF48592">
    <property type="entry name" value="GroEL equatorial domain-like"/>
    <property type="match status" value="1"/>
</dbReference>
<proteinExistence type="inferred from homology"/>
<evidence type="ECO:0000256" key="1">
    <source>
        <dbReference type="ARBA" id="ARBA00006607"/>
    </source>
</evidence>
<reference evidence="2 3" key="1">
    <citation type="submission" date="2015-10" db="EMBL/GenBank/DDBJ databases">
        <title>Draft genome sequence of Streptomyces sp. RV15, isolated from a marine sponge.</title>
        <authorList>
            <person name="Ruckert C."/>
            <person name="Abdelmohsen U.R."/>
            <person name="Winkler A."/>
            <person name="Hentschel U."/>
            <person name="Kalinowski J."/>
            <person name="Kampfer P."/>
            <person name="Glaeser S."/>
        </authorList>
    </citation>
    <scope>NUCLEOTIDE SEQUENCE [LARGE SCALE GENOMIC DNA]</scope>
    <source>
        <strain evidence="2 3">RV15</strain>
    </source>
</reference>
<dbReference type="Gene3D" id="1.10.560.10">
    <property type="entry name" value="GroEL-like equatorial domain"/>
    <property type="match status" value="1"/>
</dbReference>
<name>A0A101UVU9_9ACTN</name>
<gene>
    <name evidence="2" type="ORF">AQJ91_29165</name>
</gene>